<dbReference type="EMBL" id="MN739831">
    <property type="protein sequence ID" value="QHT73746.1"/>
    <property type="molecule type" value="Genomic_DNA"/>
</dbReference>
<protein>
    <submittedName>
        <fullName evidence="1">Uncharacterized protein</fullName>
    </submittedName>
</protein>
<reference evidence="1" key="1">
    <citation type="journal article" date="2020" name="Nature">
        <title>Giant virus diversity and host interactions through global metagenomics.</title>
        <authorList>
            <person name="Schulz F."/>
            <person name="Roux S."/>
            <person name="Paez-Espino D."/>
            <person name="Jungbluth S."/>
            <person name="Walsh D.A."/>
            <person name="Denef V.J."/>
            <person name="McMahon K.D."/>
            <person name="Konstantinidis K.T."/>
            <person name="Eloe-Fadrosh E.A."/>
            <person name="Kyrpides N.C."/>
            <person name="Woyke T."/>
        </authorList>
    </citation>
    <scope>NUCLEOTIDE SEQUENCE</scope>
    <source>
        <strain evidence="1">GVMAG-M-3300023179-4</strain>
    </source>
</reference>
<evidence type="ECO:0000313" key="1">
    <source>
        <dbReference type="EMBL" id="QHT73746.1"/>
    </source>
</evidence>
<name>A0A6C0H0G6_9ZZZZ</name>
<dbReference type="AlphaFoldDB" id="A0A6C0H0G6"/>
<organism evidence="1">
    <name type="scientific">viral metagenome</name>
    <dbReference type="NCBI Taxonomy" id="1070528"/>
    <lineage>
        <taxon>unclassified sequences</taxon>
        <taxon>metagenomes</taxon>
        <taxon>organismal metagenomes</taxon>
    </lineage>
</organism>
<sequence>MSLYPYVVPGVINTDPVTLIPNSLFVNSNVLTSDVSVTVFKNNNQIKTDRLQVSSLPITNYYLPTSLYYNFDQITYNYPVYQNVSYIDVNSDFDLHKKVSKYFFSELYNRYLPEDYPKILDYVRLTEKNVELVKSINEAKNIKTKEDDFAEKIKYLADYIYTKKDVYKLLYNYVEKKNVKWWDLKYYSEDIEQVLIDDLEVVIKDAILE</sequence>
<accession>A0A6C0H0G6</accession>
<proteinExistence type="predicted"/>